<dbReference type="EMBL" id="QZCH01000008">
    <property type="protein sequence ID" value="RJG48385.1"/>
    <property type="molecule type" value="Genomic_DNA"/>
</dbReference>
<reference evidence="1 2" key="1">
    <citation type="submission" date="2018-09" db="EMBL/GenBank/DDBJ databases">
        <authorList>
            <person name="Wang F."/>
        </authorList>
    </citation>
    <scope>NUCLEOTIDE SEQUENCE [LARGE SCALE GENOMIC DNA]</scope>
    <source>
        <strain evidence="1 2">PLHSC7-2</strain>
    </source>
</reference>
<evidence type="ECO:0000313" key="2">
    <source>
        <dbReference type="Proteomes" id="UP000283255"/>
    </source>
</evidence>
<comment type="caution">
    <text evidence="1">The sequence shown here is derived from an EMBL/GenBank/DDBJ whole genome shotgun (WGS) entry which is preliminary data.</text>
</comment>
<gene>
    <name evidence="1" type="ORF">D1Z90_07785</name>
</gene>
<name>A0A418YFR8_9GAMM</name>
<sequence>MLVPSTYERIADYPDLIVLLEWPFYFEICKPYLLSKEWPISISKELIDLVEDGSGGAYTSHLNGKLTVGRRFTILVNH</sequence>
<proteinExistence type="predicted"/>
<accession>A0A418YFR8</accession>
<dbReference type="Proteomes" id="UP000283255">
    <property type="component" value="Unassembled WGS sequence"/>
</dbReference>
<evidence type="ECO:0000313" key="1">
    <source>
        <dbReference type="EMBL" id="RJG48385.1"/>
    </source>
</evidence>
<organism evidence="1 2">
    <name type="scientific">Motilimonas pumila</name>
    <dbReference type="NCBI Taxonomy" id="2303987"/>
    <lineage>
        <taxon>Bacteria</taxon>
        <taxon>Pseudomonadati</taxon>
        <taxon>Pseudomonadota</taxon>
        <taxon>Gammaproteobacteria</taxon>
        <taxon>Alteromonadales</taxon>
        <taxon>Alteromonadales genera incertae sedis</taxon>
        <taxon>Motilimonas</taxon>
    </lineage>
</organism>
<protein>
    <submittedName>
        <fullName evidence="1">Uncharacterized protein</fullName>
    </submittedName>
</protein>
<reference evidence="1 2" key="2">
    <citation type="submission" date="2019-01" db="EMBL/GenBank/DDBJ databases">
        <title>Motilimonas pumilus sp. nov., isolated from the gut of sea cucumber (Apostichopus japonicus).</title>
        <authorList>
            <person name="Wang F.-Q."/>
            <person name="Ren L.-H."/>
            <person name="Lin Y.-W."/>
            <person name="Sun G.-H."/>
            <person name="Du Z.-J."/>
            <person name="Zhao J.-X."/>
            <person name="Liu X.-J."/>
            <person name="Liu L.-J."/>
        </authorList>
    </citation>
    <scope>NUCLEOTIDE SEQUENCE [LARGE SCALE GENOMIC DNA]</scope>
    <source>
        <strain evidence="1 2">PLHSC7-2</strain>
    </source>
</reference>
<keyword evidence="2" id="KW-1185">Reference proteome</keyword>
<dbReference type="RefSeq" id="WP_119910195.1">
    <property type="nucleotide sequence ID" value="NZ_QZCH01000008.1"/>
</dbReference>
<dbReference type="AlphaFoldDB" id="A0A418YFR8"/>